<feature type="domain" description="Cation/H+ exchanger transmembrane" evidence="8">
    <location>
        <begin position="50"/>
        <end position="435"/>
    </location>
</feature>
<dbReference type="EMBL" id="MU151111">
    <property type="protein sequence ID" value="KAF9450146.1"/>
    <property type="molecule type" value="Genomic_DNA"/>
</dbReference>
<gene>
    <name evidence="9" type="ORF">P691DRAFT_665861</name>
</gene>
<proteinExistence type="predicted"/>
<keyword evidence="3 7" id="KW-0812">Transmembrane</keyword>
<keyword evidence="5" id="KW-0406">Ion transport</keyword>
<dbReference type="GO" id="GO:0016020">
    <property type="term" value="C:membrane"/>
    <property type="evidence" value="ECO:0007669"/>
    <property type="project" value="UniProtKB-SubCell"/>
</dbReference>
<feature type="transmembrane region" description="Helical" evidence="7">
    <location>
        <begin position="202"/>
        <end position="228"/>
    </location>
</feature>
<organism evidence="9 10">
    <name type="scientific">Macrolepiota fuliginosa MF-IS2</name>
    <dbReference type="NCBI Taxonomy" id="1400762"/>
    <lineage>
        <taxon>Eukaryota</taxon>
        <taxon>Fungi</taxon>
        <taxon>Dikarya</taxon>
        <taxon>Basidiomycota</taxon>
        <taxon>Agaricomycotina</taxon>
        <taxon>Agaricomycetes</taxon>
        <taxon>Agaricomycetidae</taxon>
        <taxon>Agaricales</taxon>
        <taxon>Agaricineae</taxon>
        <taxon>Agaricaceae</taxon>
        <taxon>Macrolepiota</taxon>
    </lineage>
</organism>
<feature type="transmembrane region" description="Helical" evidence="7">
    <location>
        <begin position="328"/>
        <end position="347"/>
    </location>
</feature>
<comment type="caution">
    <text evidence="9">The sequence shown here is derived from an EMBL/GenBank/DDBJ whole genome shotgun (WGS) entry which is preliminary data.</text>
</comment>
<dbReference type="GO" id="GO:0015297">
    <property type="term" value="F:antiporter activity"/>
    <property type="evidence" value="ECO:0007669"/>
    <property type="project" value="InterPro"/>
</dbReference>
<dbReference type="PANTHER" id="PTHR32468:SF0">
    <property type="entry name" value="K(+)_H(+) ANTIPORTER 1"/>
    <property type="match status" value="1"/>
</dbReference>
<dbReference type="Proteomes" id="UP000807342">
    <property type="component" value="Unassembled WGS sequence"/>
</dbReference>
<dbReference type="InterPro" id="IPR050794">
    <property type="entry name" value="CPA2_transporter"/>
</dbReference>
<keyword evidence="4 7" id="KW-1133">Transmembrane helix</keyword>
<dbReference type="OrthoDB" id="2687058at2759"/>
<evidence type="ECO:0000256" key="3">
    <source>
        <dbReference type="ARBA" id="ARBA00022692"/>
    </source>
</evidence>
<feature type="transmembrane region" description="Helical" evidence="7">
    <location>
        <begin position="40"/>
        <end position="57"/>
    </location>
</feature>
<keyword evidence="6 7" id="KW-0472">Membrane</keyword>
<feature type="transmembrane region" description="Helical" evidence="7">
    <location>
        <begin position="419"/>
        <end position="439"/>
    </location>
</feature>
<dbReference type="PANTHER" id="PTHR32468">
    <property type="entry name" value="CATION/H + ANTIPORTER"/>
    <property type="match status" value="1"/>
</dbReference>
<dbReference type="InterPro" id="IPR006153">
    <property type="entry name" value="Cation/H_exchanger_TM"/>
</dbReference>
<protein>
    <submittedName>
        <fullName evidence="9">Potassium:hydrogen antiporter</fullName>
    </submittedName>
</protein>
<feature type="transmembrane region" description="Helical" evidence="7">
    <location>
        <begin position="99"/>
        <end position="122"/>
    </location>
</feature>
<evidence type="ECO:0000256" key="2">
    <source>
        <dbReference type="ARBA" id="ARBA00022448"/>
    </source>
</evidence>
<dbReference type="Pfam" id="PF00999">
    <property type="entry name" value="Na_H_Exchanger"/>
    <property type="match status" value="1"/>
</dbReference>
<evidence type="ECO:0000256" key="6">
    <source>
        <dbReference type="ARBA" id="ARBA00023136"/>
    </source>
</evidence>
<evidence type="ECO:0000313" key="9">
    <source>
        <dbReference type="EMBL" id="KAF9450146.1"/>
    </source>
</evidence>
<evidence type="ECO:0000256" key="1">
    <source>
        <dbReference type="ARBA" id="ARBA00004141"/>
    </source>
</evidence>
<reference evidence="9" key="1">
    <citation type="submission" date="2020-11" db="EMBL/GenBank/DDBJ databases">
        <authorList>
            <consortium name="DOE Joint Genome Institute"/>
            <person name="Ahrendt S."/>
            <person name="Riley R."/>
            <person name="Andreopoulos W."/>
            <person name="Labutti K."/>
            <person name="Pangilinan J."/>
            <person name="Ruiz-Duenas F.J."/>
            <person name="Barrasa J.M."/>
            <person name="Sanchez-Garcia M."/>
            <person name="Camarero S."/>
            <person name="Miyauchi S."/>
            <person name="Serrano A."/>
            <person name="Linde D."/>
            <person name="Babiker R."/>
            <person name="Drula E."/>
            <person name="Ayuso-Fernandez I."/>
            <person name="Pacheco R."/>
            <person name="Padilla G."/>
            <person name="Ferreira P."/>
            <person name="Barriuso J."/>
            <person name="Kellner H."/>
            <person name="Castanera R."/>
            <person name="Alfaro M."/>
            <person name="Ramirez L."/>
            <person name="Pisabarro A.G."/>
            <person name="Kuo A."/>
            <person name="Tritt A."/>
            <person name="Lipzen A."/>
            <person name="He G."/>
            <person name="Yan M."/>
            <person name="Ng V."/>
            <person name="Cullen D."/>
            <person name="Martin F."/>
            <person name="Rosso M.-N."/>
            <person name="Henrissat B."/>
            <person name="Hibbett D."/>
            <person name="Martinez A.T."/>
            <person name="Grigoriev I.V."/>
        </authorList>
    </citation>
    <scope>NUCLEOTIDE SEQUENCE</scope>
    <source>
        <strain evidence="9">MF-IS2</strain>
    </source>
</reference>
<evidence type="ECO:0000259" key="8">
    <source>
        <dbReference type="Pfam" id="PF00999"/>
    </source>
</evidence>
<feature type="transmembrane region" description="Helical" evidence="7">
    <location>
        <begin position="386"/>
        <end position="407"/>
    </location>
</feature>
<sequence length="898" mass="96115">MGQFTREVLEVAHIFSRAAANQGGVISGDNPVVFNTSDPFRLWVIQIIIIVFVIQMLHMALGPIRQPRVIAEVIGGIILGPTVMGRIPNFRAKIFPTDGMAILNITATIGLVFYLFLVGLEIDTRVIKKNLTSAASISLAGLIFPLGLGAALGVGLYHEFVNPSVNFGYFILFVAVAVGITAFPVLCRILTALKLLDTTVGIVTLSAGVGNDVIGWILLALAVALVNASSGLTALWVLLACVGYVIFLLYPVRWAFVWLARRTGSLEQGSPTTTMMMVTLLVVLISAFFTDIIGVHAIFGGFLAGLIIPHENGFAISLVEKLEDFITILFMPIYFTLSGLNTNLGLLNNGVTWGYVFLICVVAFASKFFACASAALATGFNWREAGAIGSLMSCKGLVELIVLNIGLQAGILDNRTFSMFVVHALFLTFMTTPLVLLFYPERLRKHVGNVLRGGLRSDMEESGSRPTTSDSAFKTKISVILDKIDQLPAAMMLSQLVNTNITASPSFEPLDEKGASDSSDDVASKYSHPQTLASLISINVDVLRLIELTNRTSAVLRSQEADTLLYNDPVVSIFRTFGALNKLPISASLSVINHDEFPDAVARHASESDSQLVILPWSRGSASVYASDTQDSTQNPFDGIFQKPNVHIQDQTNSVVYSEFIRGVFLKSPSDVALFVDRGLSGEVGPSVHHILLPFFGGPDDRLALSFLVQLCHNSLVTATVVRITKTEDLSPLSVAAEAKTVPAAVPLSGTNHLTLAAADTVYGHQTTQTRLASSTADSLIWDKYTATNSEGRSPTLSAALSRITFSMETSTTPLRTVIGLAQSSLTRNTGKTVTVVLGRSRRMAVESHGAELGVIMGEAAGHMGSSVPKTLGDVGAALIAKGIHTNLLVMQAAIANS</sequence>
<name>A0A9P5XI24_9AGAR</name>
<dbReference type="GO" id="GO:1902600">
    <property type="term" value="P:proton transmembrane transport"/>
    <property type="evidence" value="ECO:0007669"/>
    <property type="project" value="InterPro"/>
</dbReference>
<comment type="subcellular location">
    <subcellularLocation>
        <location evidence="1">Membrane</location>
        <topology evidence="1">Multi-pass membrane protein</topology>
    </subcellularLocation>
</comment>
<feature type="transmembrane region" description="Helical" evidence="7">
    <location>
        <begin position="280"/>
        <end position="308"/>
    </location>
</feature>
<feature type="transmembrane region" description="Helical" evidence="7">
    <location>
        <begin position="134"/>
        <end position="157"/>
    </location>
</feature>
<keyword evidence="10" id="KW-1185">Reference proteome</keyword>
<dbReference type="AlphaFoldDB" id="A0A9P5XI24"/>
<feature type="transmembrane region" description="Helical" evidence="7">
    <location>
        <begin position="69"/>
        <end position="87"/>
    </location>
</feature>
<evidence type="ECO:0000256" key="7">
    <source>
        <dbReference type="SAM" id="Phobius"/>
    </source>
</evidence>
<evidence type="ECO:0000256" key="5">
    <source>
        <dbReference type="ARBA" id="ARBA00023065"/>
    </source>
</evidence>
<dbReference type="InterPro" id="IPR038770">
    <property type="entry name" value="Na+/solute_symporter_sf"/>
</dbReference>
<accession>A0A9P5XI24</accession>
<keyword evidence="2" id="KW-0813">Transport</keyword>
<feature type="transmembrane region" description="Helical" evidence="7">
    <location>
        <begin position="169"/>
        <end position="190"/>
    </location>
</feature>
<evidence type="ECO:0000313" key="10">
    <source>
        <dbReference type="Proteomes" id="UP000807342"/>
    </source>
</evidence>
<feature type="transmembrane region" description="Helical" evidence="7">
    <location>
        <begin position="354"/>
        <end position="380"/>
    </location>
</feature>
<feature type="transmembrane region" description="Helical" evidence="7">
    <location>
        <begin position="234"/>
        <end position="259"/>
    </location>
</feature>
<evidence type="ECO:0000256" key="4">
    <source>
        <dbReference type="ARBA" id="ARBA00022989"/>
    </source>
</evidence>
<dbReference type="Gene3D" id="1.20.1530.20">
    <property type="match status" value="1"/>
</dbReference>